<comment type="caution">
    <text evidence="1">The sequence shown here is derived from an EMBL/GenBank/DDBJ whole genome shotgun (WGS) entry which is preliminary data.</text>
</comment>
<evidence type="ECO:0000313" key="1">
    <source>
        <dbReference type="EMBL" id="CBH74201.1"/>
    </source>
</evidence>
<sequence length="258" mass="29460">MTGTDKKTVLRLLADVGDACDSYLDETVRGLTSEHIQCDEIWSFCHAKERNLRQDMRGADGVGDLWTWTAIDADSKLMVTWHLGKRQRGDADLFVRDLAERIDSERVQISTDGLGSYAKPIQRYFKYRADHGSEVKDYGLLDDESPERKYSPLVVKKVVRTAIWGVPDPDHISTAYVERQNLTMRMSMRRFTRLTNGFSKKALNLQRALALHFMHYNFCRKHSTIKTTPAIKAGLTDRVWTLHDLANLPELMRGGLAA</sequence>
<name>E6PCL7_9ZZZZ</name>
<dbReference type="AlphaFoldDB" id="E6PCL7"/>
<organism evidence="1">
    <name type="scientific">mine drainage metagenome</name>
    <dbReference type="NCBI Taxonomy" id="410659"/>
    <lineage>
        <taxon>unclassified sequences</taxon>
        <taxon>metagenomes</taxon>
        <taxon>ecological metagenomes</taxon>
    </lineage>
</organism>
<accession>E6PCL7</accession>
<evidence type="ECO:0008006" key="2">
    <source>
        <dbReference type="Google" id="ProtNLM"/>
    </source>
</evidence>
<protein>
    <recommendedName>
        <fullName evidence="2">IS1 transposase</fullName>
    </recommendedName>
</protein>
<dbReference type="EMBL" id="CABL01000001">
    <property type="protein sequence ID" value="CBH74201.1"/>
    <property type="molecule type" value="Genomic_DNA"/>
</dbReference>
<proteinExistence type="predicted"/>
<gene>
    <name evidence="1" type="ORF">CARN1_2088</name>
</gene>
<reference evidence="1" key="1">
    <citation type="submission" date="2009-10" db="EMBL/GenBank/DDBJ databases">
        <title>Diversity of trophic interactions inside an arsenic-rich microbial ecosystem.</title>
        <authorList>
            <person name="Bertin P.N."/>
            <person name="Heinrich-Salmeron A."/>
            <person name="Pelletier E."/>
            <person name="Goulhen-Chollet F."/>
            <person name="Arsene-Ploetze F."/>
            <person name="Gallien S."/>
            <person name="Calteau A."/>
            <person name="Vallenet D."/>
            <person name="Casiot C."/>
            <person name="Chane-Woon-Ming B."/>
            <person name="Giloteaux L."/>
            <person name="Barakat M."/>
            <person name="Bonnefoy V."/>
            <person name="Bruneel O."/>
            <person name="Chandler M."/>
            <person name="Cleiss J."/>
            <person name="Duran R."/>
            <person name="Elbaz-Poulichet F."/>
            <person name="Fonknechten N."/>
            <person name="Lauga B."/>
            <person name="Mornico D."/>
            <person name="Ortet P."/>
            <person name="Schaeffer C."/>
            <person name="Siguier P."/>
            <person name="Alexander Thil Smith A."/>
            <person name="Van Dorsselaer A."/>
            <person name="Weissenbach J."/>
            <person name="Medigue C."/>
            <person name="Le Paslier D."/>
        </authorList>
    </citation>
    <scope>NUCLEOTIDE SEQUENCE</scope>
</reference>